<name>A0ACB9BD70_ARCLA</name>
<proteinExistence type="predicted"/>
<protein>
    <submittedName>
        <fullName evidence="1">Uncharacterized protein</fullName>
    </submittedName>
</protein>
<dbReference type="EMBL" id="CM042052">
    <property type="protein sequence ID" value="KAI3719711.1"/>
    <property type="molecule type" value="Genomic_DNA"/>
</dbReference>
<comment type="caution">
    <text evidence="1">The sequence shown here is derived from an EMBL/GenBank/DDBJ whole genome shotgun (WGS) entry which is preliminary data.</text>
</comment>
<sequence length="74" mass="8031">MLFVTVKCSLFSGKFDEIFGGYFIISLTSNGWPFHALLDIGLIRTTTGIRVFGALKAGKVTHIAQRAKVSQPSA</sequence>
<reference evidence="1 2" key="2">
    <citation type="journal article" date="2022" name="Mol. Ecol. Resour.">
        <title>The genomes of chicory, endive, great burdock and yacon provide insights into Asteraceae paleo-polyploidization history and plant inulin production.</title>
        <authorList>
            <person name="Fan W."/>
            <person name="Wang S."/>
            <person name="Wang H."/>
            <person name="Wang A."/>
            <person name="Jiang F."/>
            <person name="Liu H."/>
            <person name="Zhao H."/>
            <person name="Xu D."/>
            <person name="Zhang Y."/>
        </authorList>
    </citation>
    <scope>NUCLEOTIDE SEQUENCE [LARGE SCALE GENOMIC DNA]</scope>
    <source>
        <strain evidence="2">cv. Niubang</strain>
    </source>
</reference>
<evidence type="ECO:0000313" key="2">
    <source>
        <dbReference type="Proteomes" id="UP001055879"/>
    </source>
</evidence>
<gene>
    <name evidence="1" type="ORF">L6452_20613</name>
</gene>
<organism evidence="1 2">
    <name type="scientific">Arctium lappa</name>
    <name type="common">Greater burdock</name>
    <name type="synonym">Lappa major</name>
    <dbReference type="NCBI Taxonomy" id="4217"/>
    <lineage>
        <taxon>Eukaryota</taxon>
        <taxon>Viridiplantae</taxon>
        <taxon>Streptophyta</taxon>
        <taxon>Embryophyta</taxon>
        <taxon>Tracheophyta</taxon>
        <taxon>Spermatophyta</taxon>
        <taxon>Magnoliopsida</taxon>
        <taxon>eudicotyledons</taxon>
        <taxon>Gunneridae</taxon>
        <taxon>Pentapetalae</taxon>
        <taxon>asterids</taxon>
        <taxon>campanulids</taxon>
        <taxon>Asterales</taxon>
        <taxon>Asteraceae</taxon>
        <taxon>Carduoideae</taxon>
        <taxon>Cardueae</taxon>
        <taxon>Arctiinae</taxon>
        <taxon>Arctium</taxon>
    </lineage>
</organism>
<evidence type="ECO:0000313" key="1">
    <source>
        <dbReference type="EMBL" id="KAI3719711.1"/>
    </source>
</evidence>
<accession>A0ACB9BD70</accession>
<reference evidence="2" key="1">
    <citation type="journal article" date="2022" name="Mol. Ecol. Resour.">
        <title>The genomes of chicory, endive, great burdock and yacon provide insights into Asteraceae palaeo-polyploidization history and plant inulin production.</title>
        <authorList>
            <person name="Fan W."/>
            <person name="Wang S."/>
            <person name="Wang H."/>
            <person name="Wang A."/>
            <person name="Jiang F."/>
            <person name="Liu H."/>
            <person name="Zhao H."/>
            <person name="Xu D."/>
            <person name="Zhang Y."/>
        </authorList>
    </citation>
    <scope>NUCLEOTIDE SEQUENCE [LARGE SCALE GENOMIC DNA]</scope>
    <source>
        <strain evidence="2">cv. Niubang</strain>
    </source>
</reference>
<keyword evidence="2" id="KW-1185">Reference proteome</keyword>
<dbReference type="Proteomes" id="UP001055879">
    <property type="component" value="Linkage Group LG06"/>
</dbReference>